<feature type="signal peptide" evidence="2">
    <location>
        <begin position="1"/>
        <end position="18"/>
    </location>
</feature>
<evidence type="ECO:0000256" key="1">
    <source>
        <dbReference type="SAM" id="MobiDB-lite"/>
    </source>
</evidence>
<accession>A0A2S8F1E1</accession>
<keyword evidence="2" id="KW-0732">Signal</keyword>
<evidence type="ECO:0008006" key="5">
    <source>
        <dbReference type="Google" id="ProtNLM"/>
    </source>
</evidence>
<gene>
    <name evidence="3" type="ORF">C5Y96_21130</name>
</gene>
<sequence>MKRLSAFLFHRRWALAFAVLLTSGCGDGKTSDTYSVSGNITYDGKPLPRGNIMFSPDASANNKGPGAIAEIKDGKYQTLPEKGVTGGSYVLTINGYDGVPIPSGEGGMNEMGKPLFQSYDTKVDLPKEDTQHDIEVPKQK</sequence>
<comment type="caution">
    <text evidence="3">The sequence shown here is derived from an EMBL/GenBank/DDBJ whole genome shotgun (WGS) entry which is preliminary data.</text>
</comment>
<dbReference type="PROSITE" id="PS51257">
    <property type="entry name" value="PROKAR_LIPOPROTEIN"/>
    <property type="match status" value="1"/>
</dbReference>
<organism evidence="3 4">
    <name type="scientific">Blastopirellula marina</name>
    <dbReference type="NCBI Taxonomy" id="124"/>
    <lineage>
        <taxon>Bacteria</taxon>
        <taxon>Pseudomonadati</taxon>
        <taxon>Planctomycetota</taxon>
        <taxon>Planctomycetia</taxon>
        <taxon>Pirellulales</taxon>
        <taxon>Pirellulaceae</taxon>
        <taxon>Blastopirellula</taxon>
    </lineage>
</organism>
<name>A0A2S8F1E1_9BACT</name>
<feature type="chain" id="PRO_5015621411" description="Carboxypeptidase regulatory-like domain-containing protein" evidence="2">
    <location>
        <begin position="19"/>
        <end position="140"/>
    </location>
</feature>
<evidence type="ECO:0000313" key="4">
    <source>
        <dbReference type="Proteomes" id="UP000240009"/>
    </source>
</evidence>
<reference evidence="3 4" key="1">
    <citation type="submission" date="2018-02" db="EMBL/GenBank/DDBJ databases">
        <title>Comparative genomes isolates from brazilian mangrove.</title>
        <authorList>
            <person name="Araujo J.E."/>
            <person name="Taketani R.G."/>
            <person name="Silva M.C.P."/>
            <person name="Loureco M.V."/>
            <person name="Andreote F.D."/>
        </authorList>
    </citation>
    <scope>NUCLEOTIDE SEQUENCE [LARGE SCALE GENOMIC DNA]</scope>
    <source>
        <strain evidence="3 4">HEX-2 MGV</strain>
    </source>
</reference>
<dbReference type="Proteomes" id="UP000240009">
    <property type="component" value="Unassembled WGS sequence"/>
</dbReference>
<dbReference type="AlphaFoldDB" id="A0A2S8F1E1"/>
<dbReference type="RefSeq" id="WP_146115757.1">
    <property type="nucleotide sequence ID" value="NZ_PUIA01000069.1"/>
</dbReference>
<protein>
    <recommendedName>
        <fullName evidence="5">Carboxypeptidase regulatory-like domain-containing protein</fullName>
    </recommendedName>
</protein>
<feature type="compositionally biased region" description="Basic and acidic residues" evidence="1">
    <location>
        <begin position="121"/>
        <end position="140"/>
    </location>
</feature>
<dbReference type="EMBL" id="PUIA01000069">
    <property type="protein sequence ID" value="PQO25959.1"/>
    <property type="molecule type" value="Genomic_DNA"/>
</dbReference>
<proteinExistence type="predicted"/>
<evidence type="ECO:0000313" key="3">
    <source>
        <dbReference type="EMBL" id="PQO25959.1"/>
    </source>
</evidence>
<evidence type="ECO:0000256" key="2">
    <source>
        <dbReference type="SAM" id="SignalP"/>
    </source>
</evidence>
<feature type="region of interest" description="Disordered" evidence="1">
    <location>
        <begin position="118"/>
        <end position="140"/>
    </location>
</feature>
<dbReference type="OrthoDB" id="289094at2"/>